<reference evidence="3 4" key="1">
    <citation type="submission" date="2020-05" db="EMBL/GenBank/DDBJ databases">
        <title>Distinct polysaccharide utilization as determinants for interspecies competition between intestinal Prevotella spp.</title>
        <authorList>
            <person name="Galvez E.J.C."/>
            <person name="Iljazovic A."/>
            <person name="Strowig T."/>
        </authorList>
    </citation>
    <scope>NUCLEOTIDE SEQUENCE [LARGE SCALE GENOMIC DNA]</scope>
    <source>
        <strain evidence="3 4">PROD</strain>
    </source>
</reference>
<gene>
    <name evidence="3" type="ORF">HPS55_13775</name>
</gene>
<dbReference type="GeneID" id="82158837"/>
<protein>
    <recommendedName>
        <fullName evidence="5">Lipoprotein</fullName>
    </recommendedName>
</protein>
<feature type="region of interest" description="Disordered" evidence="1">
    <location>
        <begin position="121"/>
        <end position="146"/>
    </location>
</feature>
<evidence type="ECO:0000256" key="2">
    <source>
        <dbReference type="SAM" id="SignalP"/>
    </source>
</evidence>
<dbReference type="EMBL" id="JABKKE010000043">
    <property type="protein sequence ID" value="NPE15373.1"/>
    <property type="molecule type" value="Genomic_DNA"/>
</dbReference>
<proteinExistence type="predicted"/>
<name>A0ABX2B0T2_9BACT</name>
<evidence type="ECO:0008006" key="5">
    <source>
        <dbReference type="Google" id="ProtNLM"/>
    </source>
</evidence>
<comment type="caution">
    <text evidence="3">The sequence shown here is derived from an EMBL/GenBank/DDBJ whole genome shotgun (WGS) entry which is preliminary data.</text>
</comment>
<evidence type="ECO:0000313" key="3">
    <source>
        <dbReference type="EMBL" id="NPE15373.1"/>
    </source>
</evidence>
<sequence>MKPYNPIITAFATLTVLLTAGCSSVRHASAQTDNRLYLTETNNSETIDAYREIHRRLRPLERPQVRYSIEEALVEGDSCLVILRITVPDKSIGKRERYHADIGLSTAEGVLTFPELTFDNDSGLPDDDGGDSDGTQPDEESVSTSLEIEAHGGRPAYAYMCFRFLHHPSMDGNGALISVYPRLETRRYIYVYHPEEMPVRWLQNTCLWRQRQNLPQFILLDSLPDPDDSPDPFGPQF</sequence>
<evidence type="ECO:0000256" key="1">
    <source>
        <dbReference type="SAM" id="MobiDB-lite"/>
    </source>
</evidence>
<feature type="chain" id="PRO_5045342875" description="Lipoprotein" evidence="2">
    <location>
        <begin position="29"/>
        <end position="237"/>
    </location>
</feature>
<dbReference type="RefSeq" id="WP_172325066.1">
    <property type="nucleotide sequence ID" value="NZ_CASGKG010000061.1"/>
</dbReference>
<dbReference type="Proteomes" id="UP001193734">
    <property type="component" value="Unassembled WGS sequence"/>
</dbReference>
<keyword evidence="4" id="KW-1185">Reference proteome</keyword>
<dbReference type="PROSITE" id="PS51257">
    <property type="entry name" value="PROKAR_LIPOPROTEIN"/>
    <property type="match status" value="1"/>
</dbReference>
<organism evidence="3 4">
    <name type="scientific">Xylanibacter rodentium</name>
    <dbReference type="NCBI Taxonomy" id="2736289"/>
    <lineage>
        <taxon>Bacteria</taxon>
        <taxon>Pseudomonadati</taxon>
        <taxon>Bacteroidota</taxon>
        <taxon>Bacteroidia</taxon>
        <taxon>Bacteroidales</taxon>
        <taxon>Prevotellaceae</taxon>
        <taxon>Xylanibacter</taxon>
    </lineage>
</organism>
<evidence type="ECO:0000313" key="4">
    <source>
        <dbReference type="Proteomes" id="UP001193734"/>
    </source>
</evidence>
<feature type="compositionally biased region" description="Acidic residues" evidence="1">
    <location>
        <begin position="124"/>
        <end position="141"/>
    </location>
</feature>
<accession>A0ABX2B0T2</accession>
<keyword evidence="2" id="KW-0732">Signal</keyword>
<feature type="signal peptide" evidence="2">
    <location>
        <begin position="1"/>
        <end position="28"/>
    </location>
</feature>